<keyword evidence="8" id="KW-1185">Reference proteome</keyword>
<dbReference type="SUPFAM" id="SSF63763">
    <property type="entry name" value="SAND domain-like"/>
    <property type="match status" value="1"/>
</dbReference>
<dbReference type="Gene3D" id="1.20.930.10">
    <property type="entry name" value="Conserved domain common to transcription factors TFIIS, elongin A, CRSP70"/>
    <property type="match status" value="1"/>
</dbReference>
<feature type="compositionally biased region" description="Low complexity" evidence="3">
    <location>
        <begin position="277"/>
        <end position="289"/>
    </location>
</feature>
<feature type="compositionally biased region" description="Acidic residues" evidence="3">
    <location>
        <begin position="102"/>
        <end position="132"/>
    </location>
</feature>
<feature type="compositionally biased region" description="Low complexity" evidence="3">
    <location>
        <begin position="510"/>
        <end position="528"/>
    </location>
</feature>
<feature type="domain" description="SAND" evidence="5">
    <location>
        <begin position="151"/>
        <end position="238"/>
    </location>
</feature>
<feature type="domain" description="TFIIS N-terminal" evidence="6">
    <location>
        <begin position="368"/>
        <end position="450"/>
    </location>
</feature>
<feature type="region of interest" description="Disordered" evidence="3">
    <location>
        <begin position="593"/>
        <end position="615"/>
    </location>
</feature>
<dbReference type="PROSITE" id="PS51319">
    <property type="entry name" value="TFIIS_N"/>
    <property type="match status" value="1"/>
</dbReference>
<feature type="compositionally biased region" description="Basic and acidic residues" evidence="3">
    <location>
        <begin position="700"/>
        <end position="717"/>
    </location>
</feature>
<keyword evidence="2" id="KW-0862">Zinc</keyword>
<dbReference type="GO" id="GO:0072357">
    <property type="term" value="C:PTW/PP1 phosphatase complex"/>
    <property type="evidence" value="ECO:0007669"/>
    <property type="project" value="TreeGrafter"/>
</dbReference>
<evidence type="ECO:0000256" key="1">
    <source>
        <dbReference type="PROSITE-ProRule" id="PRU00649"/>
    </source>
</evidence>
<proteinExistence type="predicted"/>
<dbReference type="Proteomes" id="UP000002009">
    <property type="component" value="Chromosome 1"/>
</dbReference>
<dbReference type="GO" id="GO:0000785">
    <property type="term" value="C:chromatin"/>
    <property type="evidence" value="ECO:0007669"/>
    <property type="project" value="TreeGrafter"/>
</dbReference>
<dbReference type="PROSITE" id="PS50864">
    <property type="entry name" value="SAND"/>
    <property type="match status" value="1"/>
</dbReference>
<feature type="region of interest" description="Disordered" evidence="3">
    <location>
        <begin position="749"/>
        <end position="869"/>
    </location>
</feature>
<dbReference type="EMBL" id="CP001574">
    <property type="protein sequence ID" value="ACO68312.1"/>
    <property type="molecule type" value="Genomic_DNA"/>
</dbReference>
<keyword evidence="1" id="KW-0539">Nucleus</keyword>
<feature type="region of interest" description="Disordered" evidence="3">
    <location>
        <begin position="264"/>
        <end position="302"/>
    </location>
</feature>
<evidence type="ECO:0000259" key="5">
    <source>
        <dbReference type="PROSITE" id="PS50864"/>
    </source>
</evidence>
<feature type="compositionally biased region" description="Gly residues" evidence="3">
    <location>
        <begin position="949"/>
        <end position="958"/>
    </location>
</feature>
<dbReference type="STRING" id="296587.C1FF76"/>
<feature type="compositionally biased region" description="Low complexity" evidence="3">
    <location>
        <begin position="597"/>
        <end position="612"/>
    </location>
</feature>
<accession>C1FF76</accession>
<feature type="zinc finger region" description="C3H1-type" evidence="2">
    <location>
        <begin position="977"/>
        <end position="1005"/>
    </location>
</feature>
<feature type="region of interest" description="Disordered" evidence="3">
    <location>
        <begin position="458"/>
        <end position="528"/>
    </location>
</feature>
<feature type="region of interest" description="Disordered" evidence="3">
    <location>
        <begin position="660"/>
        <end position="730"/>
    </location>
</feature>
<evidence type="ECO:0000259" key="4">
    <source>
        <dbReference type="PROSITE" id="PS50103"/>
    </source>
</evidence>
<dbReference type="RefSeq" id="XP_002507054.1">
    <property type="nucleotide sequence ID" value="XM_002507008.1"/>
</dbReference>
<evidence type="ECO:0000256" key="2">
    <source>
        <dbReference type="PROSITE-ProRule" id="PRU00723"/>
    </source>
</evidence>
<dbReference type="OMA" id="PGHHMRG"/>
<feature type="compositionally biased region" description="Basic and acidic residues" evidence="3">
    <location>
        <begin position="754"/>
        <end position="778"/>
    </location>
</feature>
<dbReference type="PANTHER" id="PTHR46557:SF1">
    <property type="entry name" value="SERINE_THREONINE-PROTEIN PHOSPHATASE 1 REGULATORY SUBUNIT 10"/>
    <property type="match status" value="1"/>
</dbReference>
<name>C1FF76_MICCC</name>
<feature type="compositionally biased region" description="Basic and acidic residues" evidence="3">
    <location>
        <begin position="290"/>
        <end position="302"/>
    </location>
</feature>
<sequence>MFDPANTRSRPRHTQPRDANADRSPAPRIAPHRSLRSCEGTVAAADVPSLVEKYELDPPQVTAVIASMWAKHLERGGLPSPHKKRERKPNSRYDQEAIAYAEADEEDEEEEGAEEEGAEEEGAEEEGADGDDANAAGRKHLDDDDDEVSYDEKTGISAEVRVQVTCGDLRGTIVLPAGYKKQQEFVVYPDGRKVPPSQFERDAGKGSSKSWKTSVFVVMPDGSEGRAFRIWMESNGYFPKGTAWDESVVEAARALMGRRKKVAAPVKPVAKKPKPPAAAAPKPKTAAAAAEKEKKPAEKAPEKSIFETQLENLLDDDGGLRLVEKTPNFVWLMRNALKNVERSLVVTVIHRTTDKKCAEAFVKSEGIKVLHEWCAKAKEENKSSLVLKMLKTFRRLPMTVEVLSSTGLGNFVNKLRKYKPPGKEDDDLTNQVVQEAERVKNKWVSIVRAESEAAEKQQAAAAAASAAKRPNAAARTDDKDASKRRKVGEPGVGVAAVKGAEEAKPATAGVTKPSSSTSSVPKVEGSKPLGVTPAAVPAATRVGVPKPPGSGVATTTIASKRTVTTISRPTTSTITSFGGVNVRGVAAYRKEPTASLASKPGAAATSGAAKPAAKPKEFFQKSTFAKKKSSKLAKVGRGGIGWRADEELEAVKFFFKDDVVGNGAQNSDPAEERRRAAQEKRDAARKEREEEEEVEDEDERAAIEKARERQQKEKAAEQRAANLTRTRRLNEMKAQCRWSRPGRIEYPANWEIFPGKDSEERGRLQSRWKGEFEVKYRSPDQIPESPREAPHHAAYDPPFADPPSMIEVSTRAPPRRQPDGGQPGPAHSHQHHSQTGGGFIPPLPGGPPPPNHVAALQASQNGGSGAGGGFDQSALQALLQSVQSGALKVPATGGSQPGHAAHGSHQPPLPPPGAVYGNGGAPPHHHPGAGIGAGMSSRSYSQGGPPPGLGGGGLAGGGVHHEPWRPDPTTGQKGPMPGGNGLCAFFNTPKGCRWGDACRFRHERGPAPPPGAFPNRRF</sequence>
<dbReference type="InterPro" id="IPR010919">
    <property type="entry name" value="SAND-like_dom_sf"/>
</dbReference>
<dbReference type="InterPro" id="IPR000770">
    <property type="entry name" value="SAND_dom"/>
</dbReference>
<evidence type="ECO:0000313" key="7">
    <source>
        <dbReference type="EMBL" id="ACO68312.1"/>
    </source>
</evidence>
<dbReference type="eggNOG" id="KOG1886">
    <property type="taxonomic scope" value="Eukaryota"/>
</dbReference>
<feature type="domain" description="C3H1-type" evidence="4">
    <location>
        <begin position="977"/>
        <end position="1005"/>
    </location>
</feature>
<dbReference type="GO" id="GO:0003677">
    <property type="term" value="F:DNA binding"/>
    <property type="evidence" value="ECO:0007669"/>
    <property type="project" value="InterPro"/>
</dbReference>
<keyword evidence="2" id="KW-0479">Metal-binding</keyword>
<gene>
    <name evidence="7" type="ORF">MICPUN_54855</name>
</gene>
<evidence type="ECO:0000313" key="8">
    <source>
        <dbReference type="Proteomes" id="UP000002009"/>
    </source>
</evidence>
<feature type="region of interest" description="Disordered" evidence="3">
    <location>
        <begin position="888"/>
        <end position="982"/>
    </location>
</feature>
<dbReference type="InterPro" id="IPR017923">
    <property type="entry name" value="TFIIS_N"/>
</dbReference>
<dbReference type="GO" id="GO:0008157">
    <property type="term" value="F:protein phosphatase 1 binding"/>
    <property type="evidence" value="ECO:0007669"/>
    <property type="project" value="TreeGrafter"/>
</dbReference>
<feature type="compositionally biased region" description="Basic and acidic residues" evidence="3">
    <location>
        <begin position="785"/>
        <end position="794"/>
    </location>
</feature>
<organism evidence="7 8">
    <name type="scientific">Micromonas commoda (strain RCC299 / NOUM17 / CCMP2709)</name>
    <name type="common">Picoplanktonic green alga</name>
    <dbReference type="NCBI Taxonomy" id="296587"/>
    <lineage>
        <taxon>Eukaryota</taxon>
        <taxon>Viridiplantae</taxon>
        <taxon>Chlorophyta</taxon>
        <taxon>Mamiellophyceae</taxon>
        <taxon>Mamiellales</taxon>
        <taxon>Mamiellaceae</taxon>
        <taxon>Micromonas</taxon>
    </lineage>
</organism>
<feature type="region of interest" description="Disordered" evidence="3">
    <location>
        <begin position="73"/>
        <end position="151"/>
    </location>
</feature>
<comment type="subcellular location">
    <subcellularLocation>
        <location evidence="1">Nucleus</location>
    </subcellularLocation>
</comment>
<dbReference type="PROSITE" id="PS50103">
    <property type="entry name" value="ZF_C3H1"/>
    <property type="match status" value="1"/>
</dbReference>
<feature type="compositionally biased region" description="Pro residues" evidence="3">
    <location>
        <begin position="841"/>
        <end position="851"/>
    </location>
</feature>
<dbReference type="GO" id="GO:0008270">
    <property type="term" value="F:zinc ion binding"/>
    <property type="evidence" value="ECO:0007669"/>
    <property type="project" value="UniProtKB-KW"/>
</dbReference>
<dbReference type="GeneID" id="8249989"/>
<dbReference type="Gene3D" id="3.10.390.10">
    <property type="entry name" value="SAND domain-like"/>
    <property type="match status" value="1"/>
</dbReference>
<dbReference type="Pfam" id="PF08711">
    <property type="entry name" value="Med26"/>
    <property type="match status" value="1"/>
</dbReference>
<dbReference type="InterPro" id="IPR000571">
    <property type="entry name" value="Znf_CCCH"/>
</dbReference>
<dbReference type="PANTHER" id="PTHR46557">
    <property type="entry name" value="SERINE/THREONINE-PROTEIN PHOSPHATASE 1 REGULATORY SUBUNIT 10-RELATED"/>
    <property type="match status" value="1"/>
</dbReference>
<reference evidence="7 8" key="1">
    <citation type="journal article" date="2009" name="Science">
        <title>Green evolution and dynamic adaptations revealed by genomes of the marine picoeukaryotes Micromonas.</title>
        <authorList>
            <person name="Worden A.Z."/>
            <person name="Lee J.H."/>
            <person name="Mock T."/>
            <person name="Rouze P."/>
            <person name="Simmons M.P."/>
            <person name="Aerts A.L."/>
            <person name="Allen A.E."/>
            <person name="Cuvelier M.L."/>
            <person name="Derelle E."/>
            <person name="Everett M.V."/>
            <person name="Foulon E."/>
            <person name="Grimwood J."/>
            <person name="Gundlach H."/>
            <person name="Henrissat B."/>
            <person name="Napoli C."/>
            <person name="McDonald S.M."/>
            <person name="Parker M.S."/>
            <person name="Rombauts S."/>
            <person name="Salamov A."/>
            <person name="Von Dassow P."/>
            <person name="Badger J.H."/>
            <person name="Coutinho P.M."/>
            <person name="Demir E."/>
            <person name="Dubchak I."/>
            <person name="Gentemann C."/>
            <person name="Eikrem W."/>
            <person name="Gready J.E."/>
            <person name="John U."/>
            <person name="Lanier W."/>
            <person name="Lindquist E.A."/>
            <person name="Lucas S."/>
            <person name="Mayer K.F."/>
            <person name="Moreau H."/>
            <person name="Not F."/>
            <person name="Otillar R."/>
            <person name="Panaud O."/>
            <person name="Pangilinan J."/>
            <person name="Paulsen I."/>
            <person name="Piegu B."/>
            <person name="Poliakov A."/>
            <person name="Robbens S."/>
            <person name="Schmutz J."/>
            <person name="Toulza E."/>
            <person name="Wyss T."/>
            <person name="Zelensky A."/>
            <person name="Zhou K."/>
            <person name="Armbrust E.V."/>
            <person name="Bhattacharya D."/>
            <person name="Goodenough U.W."/>
            <person name="Van de Peer Y."/>
            <person name="Grigoriev I.V."/>
        </authorList>
    </citation>
    <scope>NUCLEOTIDE SEQUENCE [LARGE SCALE GENOMIC DNA]</scope>
    <source>
        <strain evidence="8">RCC299 / NOUM17</strain>
    </source>
</reference>
<dbReference type="InterPro" id="IPR035441">
    <property type="entry name" value="TFIIS/LEDGF_dom_sf"/>
</dbReference>
<feature type="compositionally biased region" description="Acidic residues" evidence="3">
    <location>
        <begin position="689"/>
        <end position="699"/>
    </location>
</feature>
<dbReference type="AlphaFoldDB" id="C1FF76"/>
<evidence type="ECO:0000256" key="3">
    <source>
        <dbReference type="SAM" id="MobiDB-lite"/>
    </source>
</evidence>
<feature type="region of interest" description="Disordered" evidence="3">
    <location>
        <begin position="1"/>
        <end position="37"/>
    </location>
</feature>
<feature type="compositionally biased region" description="Low complexity" evidence="3">
    <location>
        <begin position="458"/>
        <end position="474"/>
    </location>
</feature>
<dbReference type="SUPFAM" id="SSF47676">
    <property type="entry name" value="Conserved domain common to transcription factors TFIIS, elongin A, CRSP70"/>
    <property type="match status" value="1"/>
</dbReference>
<dbReference type="GO" id="GO:0005634">
    <property type="term" value="C:nucleus"/>
    <property type="evidence" value="ECO:0007669"/>
    <property type="project" value="UniProtKB-SubCell"/>
</dbReference>
<dbReference type="InParanoid" id="C1FF76"/>
<dbReference type="OrthoDB" id="515966at2759"/>
<protein>
    <submittedName>
        <fullName evidence="7">Ult-like transcription factor</fullName>
    </submittedName>
</protein>
<evidence type="ECO:0000259" key="6">
    <source>
        <dbReference type="PROSITE" id="PS51319"/>
    </source>
</evidence>
<keyword evidence="2" id="KW-0863">Zinc-finger</keyword>
<feature type="compositionally biased region" description="Basic and acidic residues" evidence="3">
    <location>
        <begin position="670"/>
        <end position="688"/>
    </location>
</feature>
<dbReference type="KEGG" id="mis:MICPUN_54855"/>